<keyword evidence="3" id="KW-1185">Reference proteome</keyword>
<evidence type="ECO:0000313" key="2">
    <source>
        <dbReference type="EnsemblPlants" id="Zm00001eb080930_P001"/>
    </source>
</evidence>
<gene>
    <name evidence="2" type="primary">LOC103646367</name>
</gene>
<dbReference type="EnsemblPlants" id="Zm00001eb080930_T001">
    <property type="protein sequence ID" value="Zm00001eb080930_P001"/>
    <property type="gene ID" value="Zm00001eb080930"/>
</dbReference>
<dbReference type="InParanoid" id="A0A804MF79"/>
<dbReference type="AlphaFoldDB" id="A0A804MF79"/>
<protein>
    <submittedName>
        <fullName evidence="2">Uncharacterized protein</fullName>
    </submittedName>
</protein>
<reference evidence="2" key="2">
    <citation type="submission" date="2019-07" db="EMBL/GenBank/DDBJ databases">
        <authorList>
            <person name="Seetharam A."/>
            <person name="Woodhouse M."/>
            <person name="Cannon E."/>
        </authorList>
    </citation>
    <scope>NUCLEOTIDE SEQUENCE [LARGE SCALE GENOMIC DNA]</scope>
    <source>
        <strain evidence="2">cv. B73</strain>
    </source>
</reference>
<accession>A0A804MF79</accession>
<reference evidence="2" key="3">
    <citation type="submission" date="2021-05" db="UniProtKB">
        <authorList>
            <consortium name="EnsemblPlants"/>
        </authorList>
    </citation>
    <scope>IDENTIFICATION</scope>
    <source>
        <strain evidence="2">cv. B73</strain>
    </source>
</reference>
<proteinExistence type="predicted"/>
<reference evidence="3" key="1">
    <citation type="submission" date="2015-12" db="EMBL/GenBank/DDBJ databases">
        <title>Update maize B73 reference genome by single molecule sequencing technologies.</title>
        <authorList>
            <consortium name="Maize Genome Sequencing Project"/>
            <person name="Ware D."/>
        </authorList>
    </citation>
    <scope>NUCLEOTIDE SEQUENCE [LARGE SCALE GENOMIC DNA]</scope>
    <source>
        <strain evidence="3">cv. B73</strain>
    </source>
</reference>
<dbReference type="Gramene" id="Zm00001eb080930_T001">
    <property type="protein sequence ID" value="Zm00001eb080930_P001"/>
    <property type="gene ID" value="Zm00001eb080930"/>
</dbReference>
<organism evidence="2 3">
    <name type="scientific">Zea mays</name>
    <name type="common">Maize</name>
    <dbReference type="NCBI Taxonomy" id="4577"/>
    <lineage>
        <taxon>Eukaryota</taxon>
        <taxon>Viridiplantae</taxon>
        <taxon>Streptophyta</taxon>
        <taxon>Embryophyta</taxon>
        <taxon>Tracheophyta</taxon>
        <taxon>Spermatophyta</taxon>
        <taxon>Magnoliopsida</taxon>
        <taxon>Liliopsida</taxon>
        <taxon>Poales</taxon>
        <taxon>Poaceae</taxon>
        <taxon>PACMAD clade</taxon>
        <taxon>Panicoideae</taxon>
        <taxon>Andropogonodae</taxon>
        <taxon>Andropogoneae</taxon>
        <taxon>Tripsacinae</taxon>
        <taxon>Zea</taxon>
    </lineage>
</organism>
<feature type="region of interest" description="Disordered" evidence="1">
    <location>
        <begin position="119"/>
        <end position="140"/>
    </location>
</feature>
<name>A0A804MF79_MAIZE</name>
<evidence type="ECO:0000313" key="3">
    <source>
        <dbReference type="Proteomes" id="UP000007305"/>
    </source>
</evidence>
<dbReference type="Proteomes" id="UP000007305">
    <property type="component" value="Chromosome 2"/>
</dbReference>
<sequence>MAVLCPTQGTGYLSLQETKRLILFGHMAQRIIKGPCDVLVANMLAVVGEIETLPFLRHPWGQNNRGLFSRTLEAAASKPLLKQLPPLNYCRHRQSHLKETRPLRWTWFNSRQHRCRSIVASDSSSTKEQKYTSRKQQAPLTEDVLPHLAKKLFADAASGNTGGSGSAST</sequence>
<evidence type="ECO:0000256" key="1">
    <source>
        <dbReference type="SAM" id="MobiDB-lite"/>
    </source>
</evidence>